<dbReference type="EMBL" id="BKAG01000016">
    <property type="protein sequence ID" value="GEP43262.1"/>
    <property type="molecule type" value="Genomic_DNA"/>
</dbReference>
<name>A0A512M960_9BACT</name>
<dbReference type="AlphaFoldDB" id="A0A512M960"/>
<reference evidence="1 2" key="1">
    <citation type="submission" date="2019-07" db="EMBL/GenBank/DDBJ databases">
        <title>Whole genome shotgun sequence of Brevifollis gellanilyticus NBRC 108608.</title>
        <authorList>
            <person name="Hosoyama A."/>
            <person name="Uohara A."/>
            <person name="Ohji S."/>
            <person name="Ichikawa N."/>
        </authorList>
    </citation>
    <scope>NUCLEOTIDE SEQUENCE [LARGE SCALE GENOMIC DNA]</scope>
    <source>
        <strain evidence="1 2">NBRC 108608</strain>
    </source>
</reference>
<dbReference type="Proteomes" id="UP000321577">
    <property type="component" value="Unassembled WGS sequence"/>
</dbReference>
<sequence length="354" mass="39956">MDYSSGVAYKLGDDGKIKEIWRTKGWYSFEGFISDDGRYLACFGPWGRDQKNHTDVGITFYKEGRLLKQYQVRELIRRPELIEDSVSHYSWRPVIQTKPNGFDGEVFHLVTIDQTVYTFDVHSGAIIGQTQDEKAKSQLRLHAEENEEARKRGDLLFQESSFKEDFERHFEISGIRTMNGAINDCSVTGALWSAHLKPKQVMAHDADVQMVLPIIDGKRIAVTLKAEQIVDALKAAFAHPFVVSEILTYGEGSLYLEILGDRLHWNVPQMVDYVTRTTGIEPKGDLLAHWAGLHLHTPATRPGKAVSGDQEDNIRSVCFYLNTRSGEVILEDTTKWPYEPQLIPAGGKADANGK</sequence>
<accession>A0A512M960</accession>
<dbReference type="RefSeq" id="WP_170266763.1">
    <property type="nucleotide sequence ID" value="NZ_BKAG01000016.1"/>
</dbReference>
<evidence type="ECO:0000313" key="2">
    <source>
        <dbReference type="Proteomes" id="UP000321577"/>
    </source>
</evidence>
<evidence type="ECO:0000313" key="1">
    <source>
        <dbReference type="EMBL" id="GEP43262.1"/>
    </source>
</evidence>
<keyword evidence="2" id="KW-1185">Reference proteome</keyword>
<comment type="caution">
    <text evidence="1">The sequence shown here is derived from an EMBL/GenBank/DDBJ whole genome shotgun (WGS) entry which is preliminary data.</text>
</comment>
<organism evidence="1 2">
    <name type="scientific">Brevifollis gellanilyticus</name>
    <dbReference type="NCBI Taxonomy" id="748831"/>
    <lineage>
        <taxon>Bacteria</taxon>
        <taxon>Pseudomonadati</taxon>
        <taxon>Verrucomicrobiota</taxon>
        <taxon>Verrucomicrobiia</taxon>
        <taxon>Verrucomicrobiales</taxon>
        <taxon>Verrucomicrobiaceae</taxon>
    </lineage>
</organism>
<proteinExistence type="predicted"/>
<protein>
    <submittedName>
        <fullName evidence="1">Uncharacterized protein</fullName>
    </submittedName>
</protein>
<gene>
    <name evidence="1" type="ORF">BGE01nite_25530</name>
</gene>